<organism evidence="1 2">
    <name type="scientific">Folsomia candida</name>
    <name type="common">Springtail</name>
    <dbReference type="NCBI Taxonomy" id="158441"/>
    <lineage>
        <taxon>Eukaryota</taxon>
        <taxon>Metazoa</taxon>
        <taxon>Ecdysozoa</taxon>
        <taxon>Arthropoda</taxon>
        <taxon>Hexapoda</taxon>
        <taxon>Collembola</taxon>
        <taxon>Entomobryomorpha</taxon>
        <taxon>Isotomoidea</taxon>
        <taxon>Isotomidae</taxon>
        <taxon>Proisotominae</taxon>
        <taxon>Folsomia</taxon>
    </lineage>
</organism>
<accession>A0A226D0T2</accession>
<evidence type="ECO:0000313" key="2">
    <source>
        <dbReference type="Proteomes" id="UP000198287"/>
    </source>
</evidence>
<protein>
    <submittedName>
        <fullName evidence="1">Uncharacterized protein</fullName>
    </submittedName>
</protein>
<reference evidence="1 2" key="1">
    <citation type="submission" date="2015-12" db="EMBL/GenBank/DDBJ databases">
        <title>The genome of Folsomia candida.</title>
        <authorList>
            <person name="Faddeeva A."/>
            <person name="Derks M.F."/>
            <person name="Anvar Y."/>
            <person name="Smit S."/>
            <person name="Van Straalen N."/>
            <person name="Roelofs D."/>
        </authorList>
    </citation>
    <scope>NUCLEOTIDE SEQUENCE [LARGE SCALE GENOMIC DNA]</scope>
    <source>
        <strain evidence="1 2">VU population</strain>
        <tissue evidence="1">Whole body</tissue>
    </source>
</reference>
<evidence type="ECO:0000313" key="1">
    <source>
        <dbReference type="EMBL" id="OXA38408.1"/>
    </source>
</evidence>
<gene>
    <name evidence="1" type="ORF">Fcan01_26828</name>
</gene>
<comment type="caution">
    <text evidence="1">The sequence shown here is derived from an EMBL/GenBank/DDBJ whole genome shotgun (WGS) entry which is preliminary data.</text>
</comment>
<sequence length="175" mass="20487">MVIYSSCSGIQSNFPSTLFLRMDENCLHNKRTLKDETTSQLFQRVSLILDAIGHLSEKRFRKIGRKLFPQIIEKTLSSEVNVLNLELDLYRQTLIQLRVTNPKFFDEMNRLAYALHCLQWEVKNLDAAISQAGSRRVLYDQAAWSISHRAYLLRHDIRFVKAQLGIWVNRKSPNY</sequence>
<proteinExistence type="predicted"/>
<dbReference type="Proteomes" id="UP000198287">
    <property type="component" value="Unassembled WGS sequence"/>
</dbReference>
<name>A0A226D0T2_FOLCA</name>
<dbReference type="AlphaFoldDB" id="A0A226D0T2"/>
<keyword evidence="2" id="KW-1185">Reference proteome</keyword>
<dbReference type="EMBL" id="LNIX01000046">
    <property type="protein sequence ID" value="OXA38408.1"/>
    <property type="molecule type" value="Genomic_DNA"/>
</dbReference>